<evidence type="ECO:0000313" key="16">
    <source>
        <dbReference type="EMBL" id="MDR6531386.1"/>
    </source>
</evidence>
<evidence type="ECO:0000313" key="17">
    <source>
        <dbReference type="Proteomes" id="UP001262754"/>
    </source>
</evidence>
<keyword evidence="9 10" id="KW-0998">Cell outer membrane</keyword>
<keyword evidence="7 10" id="KW-0472">Membrane</keyword>
<feature type="signal peptide" evidence="13">
    <location>
        <begin position="1"/>
        <end position="29"/>
    </location>
</feature>
<sequence>MRPISVLALVAALPALALPALVLPSQVLAAEPLDETNAVDQVVVTAGRAADKLSEVPVSMTVITAQTLRQRQAVVVSDLLSRTPGVSVTRNGGVGGSTQVRIRGAESDQTAVLIDGVKLNDPSATGGGYNFATLLAGDVDRIEVLRGPQSTLWGSQAIGGVVSMITKTPDGPLSGDATVEGGSRATAYARVGVGAGGAWGGWRLAAGSYTTAGVSNFDKAMGGQEKDGYRNAAVSGRLDLNVTDWAALDARLSYARGRNEYDSSLPAPPYALGDTADYGKTRELVGYVGTRLSNFDGALSSRIGYAYTQTDRDNYDPTLSAPKTFDSRGTDNSLEYQGTWTINPVWRAVFGAETERTWFRTASPSFSPDVDRHATGMDSVYGQLQAKPVEGLTLTGGVRHDDHDTFGGATTYQAGATWSPNGGTTVFRANYGEGFKAPSLYQLYSDYGNIDLKPEAAKSWDLSVEHSLLDGRLRGAITYFNRDTKNQIDFLSNNTPPNYGGYANTAKTQADGVEVEGSFEVNTRLTLSGNYTNMDAVNRSAGPNYGKDLTRRAGETAAADAELSFANGLTGGVTMQYVGHSFDNPSNTRRLKSYVLTDVRIAYPINETFELYGRVENLFDQHYETLYGYGTLGRSAFAGVRARF</sequence>
<dbReference type="InterPro" id="IPR010917">
    <property type="entry name" value="TonB_rcpt_CS"/>
</dbReference>
<comment type="subcellular location">
    <subcellularLocation>
        <location evidence="1 10">Cell outer membrane</location>
        <topology evidence="1 10">Multi-pass membrane protein</topology>
    </subcellularLocation>
</comment>
<accession>A0ABU1MZR4</accession>
<evidence type="ECO:0000256" key="3">
    <source>
        <dbReference type="ARBA" id="ARBA00022452"/>
    </source>
</evidence>
<evidence type="ECO:0000259" key="15">
    <source>
        <dbReference type="Pfam" id="PF07715"/>
    </source>
</evidence>
<evidence type="ECO:0000256" key="1">
    <source>
        <dbReference type="ARBA" id="ARBA00004571"/>
    </source>
</evidence>
<dbReference type="PROSITE" id="PS01156">
    <property type="entry name" value="TONB_DEPENDENT_REC_2"/>
    <property type="match status" value="1"/>
</dbReference>
<dbReference type="EMBL" id="JAVDRL010000005">
    <property type="protein sequence ID" value="MDR6531386.1"/>
    <property type="molecule type" value="Genomic_DNA"/>
</dbReference>
<evidence type="ECO:0000256" key="7">
    <source>
        <dbReference type="ARBA" id="ARBA00023136"/>
    </source>
</evidence>
<evidence type="ECO:0000256" key="4">
    <source>
        <dbReference type="ARBA" id="ARBA00022692"/>
    </source>
</evidence>
<evidence type="ECO:0000259" key="14">
    <source>
        <dbReference type="Pfam" id="PF00593"/>
    </source>
</evidence>
<feature type="chain" id="PRO_5046864671" evidence="13">
    <location>
        <begin position="30"/>
        <end position="644"/>
    </location>
</feature>
<dbReference type="Pfam" id="PF07715">
    <property type="entry name" value="Plug"/>
    <property type="match status" value="1"/>
</dbReference>
<comment type="similarity">
    <text evidence="10 12">Belongs to the TonB-dependent receptor family.</text>
</comment>
<organism evidence="16 17">
    <name type="scientific">Caulobacter rhizosphaerae</name>
    <dbReference type="NCBI Taxonomy" id="2010972"/>
    <lineage>
        <taxon>Bacteria</taxon>
        <taxon>Pseudomonadati</taxon>
        <taxon>Pseudomonadota</taxon>
        <taxon>Alphaproteobacteria</taxon>
        <taxon>Caulobacterales</taxon>
        <taxon>Caulobacteraceae</taxon>
        <taxon>Caulobacter</taxon>
    </lineage>
</organism>
<dbReference type="InterPro" id="IPR000531">
    <property type="entry name" value="Beta-barrel_TonB"/>
</dbReference>
<dbReference type="InterPro" id="IPR036942">
    <property type="entry name" value="Beta-barrel_TonB_sf"/>
</dbReference>
<evidence type="ECO:0000256" key="8">
    <source>
        <dbReference type="ARBA" id="ARBA00023170"/>
    </source>
</evidence>
<dbReference type="PROSITE" id="PS52016">
    <property type="entry name" value="TONB_DEPENDENT_REC_3"/>
    <property type="match status" value="1"/>
</dbReference>
<evidence type="ECO:0000256" key="13">
    <source>
        <dbReference type="SAM" id="SignalP"/>
    </source>
</evidence>
<keyword evidence="2 10" id="KW-0813">Transport</keyword>
<dbReference type="Gene3D" id="2.40.170.20">
    <property type="entry name" value="TonB-dependent receptor, beta-barrel domain"/>
    <property type="match status" value="1"/>
</dbReference>
<dbReference type="Proteomes" id="UP001262754">
    <property type="component" value="Unassembled WGS sequence"/>
</dbReference>
<keyword evidence="4 10" id="KW-0812">Transmembrane</keyword>
<protein>
    <submittedName>
        <fullName evidence="16">Vitamin B12 transporter</fullName>
    </submittedName>
</protein>
<keyword evidence="3 10" id="KW-1134">Transmembrane beta strand</keyword>
<dbReference type="PANTHER" id="PTHR30069:SF29">
    <property type="entry name" value="HEMOGLOBIN AND HEMOGLOBIN-HAPTOGLOBIN-BINDING PROTEIN 1-RELATED"/>
    <property type="match status" value="1"/>
</dbReference>
<dbReference type="CDD" id="cd01347">
    <property type="entry name" value="ligand_gated_channel"/>
    <property type="match status" value="1"/>
</dbReference>
<dbReference type="InterPro" id="IPR012910">
    <property type="entry name" value="Plug_dom"/>
</dbReference>
<dbReference type="SUPFAM" id="SSF56935">
    <property type="entry name" value="Porins"/>
    <property type="match status" value="1"/>
</dbReference>
<keyword evidence="6 12" id="KW-0798">TonB box</keyword>
<evidence type="ECO:0000256" key="11">
    <source>
        <dbReference type="PROSITE-ProRule" id="PRU10144"/>
    </source>
</evidence>
<evidence type="ECO:0000256" key="2">
    <source>
        <dbReference type="ARBA" id="ARBA00022448"/>
    </source>
</evidence>
<dbReference type="InterPro" id="IPR039426">
    <property type="entry name" value="TonB-dep_rcpt-like"/>
</dbReference>
<gene>
    <name evidence="16" type="ORF">J2800_002128</name>
</gene>
<keyword evidence="8" id="KW-0675">Receptor</keyword>
<keyword evidence="17" id="KW-1185">Reference proteome</keyword>
<evidence type="ECO:0000256" key="5">
    <source>
        <dbReference type="ARBA" id="ARBA00022729"/>
    </source>
</evidence>
<feature type="domain" description="TonB-dependent receptor plug" evidence="15">
    <location>
        <begin position="53"/>
        <end position="161"/>
    </location>
</feature>
<dbReference type="Gene3D" id="2.170.130.10">
    <property type="entry name" value="TonB-dependent receptor, plug domain"/>
    <property type="match status" value="1"/>
</dbReference>
<evidence type="ECO:0000256" key="6">
    <source>
        <dbReference type="ARBA" id="ARBA00023077"/>
    </source>
</evidence>
<dbReference type="Pfam" id="PF00593">
    <property type="entry name" value="TonB_dep_Rec_b-barrel"/>
    <property type="match status" value="1"/>
</dbReference>
<feature type="short sequence motif" description="TonB C-terminal box" evidence="11">
    <location>
        <begin position="627"/>
        <end position="644"/>
    </location>
</feature>
<name>A0ABU1MZR4_9CAUL</name>
<comment type="caution">
    <text evidence="16">The sequence shown here is derived from an EMBL/GenBank/DDBJ whole genome shotgun (WGS) entry which is preliminary data.</text>
</comment>
<evidence type="ECO:0000256" key="9">
    <source>
        <dbReference type="ARBA" id="ARBA00023237"/>
    </source>
</evidence>
<feature type="domain" description="TonB-dependent receptor-like beta-barrel" evidence="14">
    <location>
        <begin position="249"/>
        <end position="618"/>
    </location>
</feature>
<keyword evidence="5 13" id="KW-0732">Signal</keyword>
<evidence type="ECO:0000256" key="12">
    <source>
        <dbReference type="RuleBase" id="RU003357"/>
    </source>
</evidence>
<reference evidence="16 17" key="1">
    <citation type="submission" date="2023-07" db="EMBL/GenBank/DDBJ databases">
        <title>Sorghum-associated microbial communities from plants grown in Nebraska, USA.</title>
        <authorList>
            <person name="Schachtman D."/>
        </authorList>
    </citation>
    <scope>NUCLEOTIDE SEQUENCE [LARGE SCALE GENOMIC DNA]</scope>
    <source>
        <strain evidence="16 17">DS2154</strain>
    </source>
</reference>
<evidence type="ECO:0000256" key="10">
    <source>
        <dbReference type="PROSITE-ProRule" id="PRU01360"/>
    </source>
</evidence>
<dbReference type="InterPro" id="IPR037066">
    <property type="entry name" value="Plug_dom_sf"/>
</dbReference>
<proteinExistence type="inferred from homology"/>
<dbReference type="PANTHER" id="PTHR30069">
    <property type="entry name" value="TONB-DEPENDENT OUTER MEMBRANE RECEPTOR"/>
    <property type="match status" value="1"/>
</dbReference>
<dbReference type="RefSeq" id="WP_310031273.1">
    <property type="nucleotide sequence ID" value="NZ_JAVDRL010000005.1"/>
</dbReference>